<dbReference type="InterPro" id="IPR036907">
    <property type="entry name" value="5'-Nucleotdase_C_sf"/>
</dbReference>
<dbReference type="Gene3D" id="3.60.21.10">
    <property type="match status" value="1"/>
</dbReference>
<keyword evidence="3" id="KW-1185">Reference proteome</keyword>
<proteinExistence type="predicted"/>
<dbReference type="PANTHER" id="PTHR11575:SF42">
    <property type="entry name" value="SULFUR OXIDATION PROTEIN SOXB"/>
    <property type="match status" value="1"/>
</dbReference>
<accession>A0A7Y8KXF9</accession>
<dbReference type="Gene3D" id="3.90.780.10">
    <property type="entry name" value="5'-Nucleotidase, C-terminal domain"/>
    <property type="match status" value="1"/>
</dbReference>
<feature type="region of interest" description="Disordered" evidence="1">
    <location>
        <begin position="291"/>
        <end position="344"/>
    </location>
</feature>
<gene>
    <name evidence="2" type="ORF">F3K02_09875</name>
</gene>
<dbReference type="EMBL" id="VYGV01000007">
    <property type="protein sequence ID" value="NWF45552.1"/>
    <property type="molecule type" value="Genomic_DNA"/>
</dbReference>
<dbReference type="PANTHER" id="PTHR11575">
    <property type="entry name" value="5'-NUCLEOTIDASE-RELATED"/>
    <property type="match status" value="1"/>
</dbReference>
<evidence type="ECO:0000313" key="2">
    <source>
        <dbReference type="EMBL" id="NWF45552.1"/>
    </source>
</evidence>
<reference evidence="2 3" key="1">
    <citation type="submission" date="2019-09" db="EMBL/GenBank/DDBJ databases">
        <title>Hydrogenophaga aromatica sp. nov., isolated from a para-xylene-degrading enrichment culture.</title>
        <authorList>
            <person name="Tancsics A."/>
            <person name="Banerjee S."/>
        </authorList>
    </citation>
    <scope>NUCLEOTIDE SEQUENCE [LARGE SCALE GENOMIC DNA]</scope>
    <source>
        <strain evidence="2 3">D2P1</strain>
    </source>
</reference>
<sequence length="361" mass="38652">MLALDHGDTFHGTFVAGQSRGEAMLPLMNALEFDAMTLHWEFAYGPAQVRKLAAGLTYPALAINICDKVSGQPVFDPNCVIELGGLRIGIIGIASNIVDKGMPPSFSEGVRFALGKTELPGHIDRLRSVDKVDLVVVLSHPTTGSTARSGWAARRSSSRAATARLSAGWLDLMVEGGQVIDVRHQLICVDEQIEPDPEMAQRVAETVAPHRDFLDQVVGRVHSPLDSATSLEASMDNARLDAIAVAAGTRLAFSNGWRYGAPILPGDVTMQHLWNIVPTHPPISTVVRARHPGARQPARQRGGGLTGRTLRGASCATTNRPPRHAHGGHGCVRHPTDPPSSGHYRSVRCPCNGHGTSQPHP</sequence>
<organism evidence="2 3">
    <name type="scientific">Hydrogenophaga aromaticivorans</name>
    <dbReference type="NCBI Taxonomy" id="2610898"/>
    <lineage>
        <taxon>Bacteria</taxon>
        <taxon>Pseudomonadati</taxon>
        <taxon>Pseudomonadota</taxon>
        <taxon>Betaproteobacteria</taxon>
        <taxon>Burkholderiales</taxon>
        <taxon>Comamonadaceae</taxon>
        <taxon>Hydrogenophaga</taxon>
    </lineage>
</organism>
<dbReference type="Proteomes" id="UP000545507">
    <property type="component" value="Unassembled WGS sequence"/>
</dbReference>
<dbReference type="GO" id="GO:0009166">
    <property type="term" value="P:nucleotide catabolic process"/>
    <property type="evidence" value="ECO:0007669"/>
    <property type="project" value="InterPro"/>
</dbReference>
<dbReference type="InterPro" id="IPR029052">
    <property type="entry name" value="Metallo-depent_PP-like"/>
</dbReference>
<dbReference type="RefSeq" id="WP_177135465.1">
    <property type="nucleotide sequence ID" value="NZ_VYGV01000007.1"/>
</dbReference>
<name>A0A7Y8KXF9_9BURK</name>
<dbReference type="SUPFAM" id="SSF55816">
    <property type="entry name" value="5'-nucleotidase (syn. UDP-sugar hydrolase), C-terminal domain"/>
    <property type="match status" value="1"/>
</dbReference>
<dbReference type="AlphaFoldDB" id="A0A7Y8KXF9"/>
<comment type="caution">
    <text evidence="2">The sequence shown here is derived from an EMBL/GenBank/DDBJ whole genome shotgun (WGS) entry which is preliminary data.</text>
</comment>
<dbReference type="SUPFAM" id="SSF56300">
    <property type="entry name" value="Metallo-dependent phosphatases"/>
    <property type="match status" value="1"/>
</dbReference>
<evidence type="ECO:0000313" key="3">
    <source>
        <dbReference type="Proteomes" id="UP000545507"/>
    </source>
</evidence>
<dbReference type="InterPro" id="IPR006179">
    <property type="entry name" value="5_nucleotidase/apyrase"/>
</dbReference>
<evidence type="ECO:0000256" key="1">
    <source>
        <dbReference type="SAM" id="MobiDB-lite"/>
    </source>
</evidence>
<protein>
    <submittedName>
        <fullName evidence="2">Uncharacterized protein</fullName>
    </submittedName>
</protein>
<dbReference type="GO" id="GO:0016787">
    <property type="term" value="F:hydrolase activity"/>
    <property type="evidence" value="ECO:0007669"/>
    <property type="project" value="InterPro"/>
</dbReference>
<dbReference type="GO" id="GO:0030288">
    <property type="term" value="C:outer membrane-bounded periplasmic space"/>
    <property type="evidence" value="ECO:0007669"/>
    <property type="project" value="TreeGrafter"/>
</dbReference>